<keyword evidence="2" id="KW-1185">Reference proteome</keyword>
<dbReference type="STRING" id="1337093.MBELCI_1433"/>
<dbReference type="RefSeq" id="WP_021693485.1">
    <property type="nucleotide sequence ID" value="NZ_BATB01000014.1"/>
</dbReference>
<evidence type="ECO:0000313" key="1">
    <source>
        <dbReference type="EMBL" id="GAD55381.1"/>
    </source>
</evidence>
<sequence length="47" mass="5222">MSTSFALALFAAILAALVADHYWFEGQVSLTLGRAGLDLLRWLAVWR</sequence>
<gene>
    <name evidence="1" type="ORF">MBELCI_1433</name>
</gene>
<reference evidence="1" key="1">
    <citation type="journal article" date="2013" name="Genome Announc.">
        <title>Draft Genome Sequence of Loktanella cinnabarina LL-001T, Isolated from Deep-Sea Floor Sediment.</title>
        <authorList>
            <person name="Nishi S."/>
            <person name="Tsubouchi T."/>
            <person name="Takaki Y."/>
            <person name="Koyanagi R."/>
            <person name="Satoh N."/>
            <person name="Maruyama T."/>
            <person name="Hatada Y."/>
        </authorList>
    </citation>
    <scope>NUCLEOTIDE SEQUENCE [LARGE SCALE GENOMIC DNA]</scope>
    <source>
        <strain evidence="1">LL-001</strain>
    </source>
</reference>
<protein>
    <submittedName>
        <fullName evidence="1">Uncharacterized protein</fullName>
    </submittedName>
</protein>
<organism evidence="1 2">
    <name type="scientific">Limimaricola cinnabarinus LL-001</name>
    <dbReference type="NCBI Taxonomy" id="1337093"/>
    <lineage>
        <taxon>Bacteria</taxon>
        <taxon>Pseudomonadati</taxon>
        <taxon>Pseudomonadota</taxon>
        <taxon>Alphaproteobacteria</taxon>
        <taxon>Rhodobacterales</taxon>
        <taxon>Paracoccaceae</taxon>
        <taxon>Limimaricola</taxon>
    </lineage>
</organism>
<dbReference type="Proteomes" id="UP000016566">
    <property type="component" value="Unassembled WGS sequence"/>
</dbReference>
<dbReference type="AlphaFoldDB" id="U2YKC1"/>
<accession>U2YKC1</accession>
<evidence type="ECO:0000313" key="2">
    <source>
        <dbReference type="Proteomes" id="UP000016566"/>
    </source>
</evidence>
<proteinExistence type="predicted"/>
<name>U2YKC1_9RHOB</name>
<comment type="caution">
    <text evidence="1">The sequence shown here is derived from an EMBL/GenBank/DDBJ whole genome shotgun (WGS) entry which is preliminary data.</text>
</comment>
<dbReference type="EMBL" id="BATB01000014">
    <property type="protein sequence ID" value="GAD55381.1"/>
    <property type="molecule type" value="Genomic_DNA"/>
</dbReference>